<feature type="transmembrane region" description="Helical" evidence="6">
    <location>
        <begin position="12"/>
        <end position="33"/>
    </location>
</feature>
<keyword evidence="5 6" id="KW-0472">Membrane</keyword>
<dbReference type="PANTHER" id="PTHR33529">
    <property type="entry name" value="SLR0882 PROTEIN-RELATED"/>
    <property type="match status" value="1"/>
</dbReference>
<dbReference type="PANTHER" id="PTHR33529:SF2">
    <property type="entry name" value="LIPOPOLYSACCHARIDE EXPORT SYSTEM PERMEASE PROTEIN LPTG"/>
    <property type="match status" value="1"/>
</dbReference>
<dbReference type="Pfam" id="PF03739">
    <property type="entry name" value="LptF_LptG"/>
    <property type="match status" value="1"/>
</dbReference>
<feature type="transmembrane region" description="Helical" evidence="6">
    <location>
        <begin position="316"/>
        <end position="337"/>
    </location>
</feature>
<keyword evidence="3 6" id="KW-0812">Transmembrane</keyword>
<dbReference type="NCBIfam" id="TIGR04408">
    <property type="entry name" value="LptG_lptG"/>
    <property type="match status" value="1"/>
</dbReference>
<dbReference type="InterPro" id="IPR030923">
    <property type="entry name" value="LptG"/>
</dbReference>
<evidence type="ECO:0000256" key="3">
    <source>
        <dbReference type="ARBA" id="ARBA00022692"/>
    </source>
</evidence>
<sequence>MKTVRRLIYTDVLSAVAFVTVAFLSLFFFIDFIDELEKVGRKGYPLAAALTYCLLQLPGRLYELIPIAVLIGTIYAMARLAQSSEFTILRTSGLGPGAALTLLMGLGIGFAALTFVVGDYLAPWTDQHAQAVRGKARGSTAFGRSSAWLKDHRATAEGERSYSIQLTAASAGGDLRDVHIYEFDGDGRLVSWLSAPRGTIRKGPVWRLEQARRSHWQAVDAPNARPGELELVDEEYAIYDWPSSLSPSVVAAAVQPPNTMSAVDLYRYASHLSENEQSAQRYEIQFWRKALYPLACLVMVALALPFAYLHGRSGGISLKVFGGIMLGISFVLLNNVASHIGLLQNWTPWMAAAAPSTIYLLLSLLAFNWLVRNR</sequence>
<evidence type="ECO:0000256" key="1">
    <source>
        <dbReference type="ARBA" id="ARBA00004651"/>
    </source>
</evidence>
<evidence type="ECO:0000256" key="2">
    <source>
        <dbReference type="ARBA" id="ARBA00022475"/>
    </source>
</evidence>
<dbReference type="Proteomes" id="UP001165541">
    <property type="component" value="Unassembled WGS sequence"/>
</dbReference>
<evidence type="ECO:0000256" key="4">
    <source>
        <dbReference type="ARBA" id="ARBA00022989"/>
    </source>
</evidence>
<organism evidence="7 8">
    <name type="scientific">Caldimonas mangrovi</name>
    <dbReference type="NCBI Taxonomy" id="2944811"/>
    <lineage>
        <taxon>Bacteria</taxon>
        <taxon>Pseudomonadati</taxon>
        <taxon>Pseudomonadota</taxon>
        <taxon>Betaproteobacteria</taxon>
        <taxon>Burkholderiales</taxon>
        <taxon>Sphaerotilaceae</taxon>
        <taxon>Caldimonas</taxon>
    </lineage>
</organism>
<gene>
    <name evidence="7" type="primary">lptG</name>
    <name evidence="7" type="ORF">M8A51_10805</name>
</gene>
<feature type="transmembrane region" description="Helical" evidence="6">
    <location>
        <begin position="349"/>
        <end position="371"/>
    </location>
</feature>
<keyword evidence="8" id="KW-1185">Reference proteome</keyword>
<comment type="caution">
    <text evidence="7">The sequence shown here is derived from an EMBL/GenBank/DDBJ whole genome shotgun (WGS) entry which is preliminary data.</text>
</comment>
<keyword evidence="2" id="KW-1003">Cell membrane</keyword>
<feature type="transmembrane region" description="Helical" evidence="6">
    <location>
        <begin position="64"/>
        <end position="81"/>
    </location>
</feature>
<evidence type="ECO:0000313" key="8">
    <source>
        <dbReference type="Proteomes" id="UP001165541"/>
    </source>
</evidence>
<dbReference type="EMBL" id="JAMKFE010000005">
    <property type="protein sequence ID" value="MCM5680022.1"/>
    <property type="molecule type" value="Genomic_DNA"/>
</dbReference>
<reference evidence="7" key="1">
    <citation type="submission" date="2022-05" db="EMBL/GenBank/DDBJ databases">
        <title>Schlegelella sp. nov., isolated from mangrove soil.</title>
        <authorList>
            <person name="Liu Y."/>
            <person name="Ge X."/>
            <person name="Liu W."/>
        </authorList>
    </citation>
    <scope>NUCLEOTIDE SEQUENCE</scope>
    <source>
        <strain evidence="7">S2-27</strain>
    </source>
</reference>
<feature type="transmembrane region" description="Helical" evidence="6">
    <location>
        <begin position="290"/>
        <end position="309"/>
    </location>
</feature>
<evidence type="ECO:0000313" key="7">
    <source>
        <dbReference type="EMBL" id="MCM5680022.1"/>
    </source>
</evidence>
<dbReference type="RefSeq" id="WP_251778245.1">
    <property type="nucleotide sequence ID" value="NZ_JAMKFE010000005.1"/>
</dbReference>
<comment type="subcellular location">
    <subcellularLocation>
        <location evidence="1">Cell membrane</location>
        <topology evidence="1">Multi-pass membrane protein</topology>
    </subcellularLocation>
</comment>
<proteinExistence type="predicted"/>
<accession>A0ABT0YMS0</accession>
<name>A0ABT0YMS0_9BURK</name>
<dbReference type="InterPro" id="IPR005495">
    <property type="entry name" value="LptG/LptF_permease"/>
</dbReference>
<evidence type="ECO:0000256" key="5">
    <source>
        <dbReference type="ARBA" id="ARBA00023136"/>
    </source>
</evidence>
<protein>
    <submittedName>
        <fullName evidence="7">LPS export ABC transporter permease LptG</fullName>
    </submittedName>
</protein>
<evidence type="ECO:0000256" key="6">
    <source>
        <dbReference type="SAM" id="Phobius"/>
    </source>
</evidence>
<keyword evidence="4 6" id="KW-1133">Transmembrane helix</keyword>
<feature type="transmembrane region" description="Helical" evidence="6">
    <location>
        <begin position="93"/>
        <end position="117"/>
    </location>
</feature>